<dbReference type="SUPFAM" id="SSF56059">
    <property type="entry name" value="Glutathione synthetase ATP-binding domain-like"/>
    <property type="match status" value="1"/>
</dbReference>
<evidence type="ECO:0000256" key="16">
    <source>
        <dbReference type="PROSITE-ProRule" id="PRU00409"/>
    </source>
</evidence>
<dbReference type="Gene3D" id="3.30.470.20">
    <property type="entry name" value="ATP-grasp fold, B domain"/>
    <property type="match status" value="1"/>
</dbReference>
<evidence type="ECO:0000259" key="19">
    <source>
        <dbReference type="PROSITE" id="PS50979"/>
    </source>
</evidence>
<dbReference type="Gene3D" id="3.40.50.20">
    <property type="match status" value="1"/>
</dbReference>
<comment type="catalytic activity">
    <reaction evidence="15 17">
        <text>N(6)-biotinyl-L-lysyl-[protein] + hydrogencarbonate + ATP = N(6)-carboxybiotinyl-L-lysyl-[protein] + ADP + phosphate + H(+)</text>
        <dbReference type="Rhea" id="RHEA:13501"/>
        <dbReference type="Rhea" id="RHEA-COMP:10505"/>
        <dbReference type="Rhea" id="RHEA-COMP:10506"/>
        <dbReference type="ChEBI" id="CHEBI:15378"/>
        <dbReference type="ChEBI" id="CHEBI:17544"/>
        <dbReference type="ChEBI" id="CHEBI:30616"/>
        <dbReference type="ChEBI" id="CHEBI:43474"/>
        <dbReference type="ChEBI" id="CHEBI:83144"/>
        <dbReference type="ChEBI" id="CHEBI:83145"/>
        <dbReference type="ChEBI" id="CHEBI:456216"/>
        <dbReference type="EC" id="6.3.4.14"/>
    </reaction>
</comment>
<dbReference type="FunFam" id="3.30.470.20:FF:000028">
    <property type="entry name" value="Methylcrotonoyl-CoA carboxylase subunit alpha, mitochondrial"/>
    <property type="match status" value="1"/>
</dbReference>
<evidence type="ECO:0000256" key="6">
    <source>
        <dbReference type="ARBA" id="ARBA00022598"/>
    </source>
</evidence>
<comment type="subunit">
    <text evidence="3 17">Acetyl-CoA carboxylase is a heterohexamer of biotin carboxyl carrier protein, biotin carboxylase and the two subunits of carboxyl transferase in a 2:2 complex.</text>
</comment>
<evidence type="ECO:0000256" key="13">
    <source>
        <dbReference type="ARBA" id="ARBA00023160"/>
    </source>
</evidence>
<evidence type="ECO:0000256" key="10">
    <source>
        <dbReference type="ARBA" id="ARBA00022840"/>
    </source>
</evidence>
<name>A0A2K2H6G6_9BACT</name>
<keyword evidence="5 17" id="KW-0444">Lipid biosynthesis</keyword>
<evidence type="ECO:0000256" key="4">
    <source>
        <dbReference type="ARBA" id="ARBA00013263"/>
    </source>
</evidence>
<dbReference type="InterPro" id="IPR004549">
    <property type="entry name" value="Acetyl_CoA_COase_biotin_COase"/>
</dbReference>
<dbReference type="GO" id="GO:0046872">
    <property type="term" value="F:metal ion binding"/>
    <property type="evidence" value="ECO:0007669"/>
    <property type="project" value="UniProtKB-KW"/>
</dbReference>
<keyword evidence="9 17" id="KW-0276">Fatty acid metabolism</keyword>
<comment type="function">
    <text evidence="1 17">This protein is a component of the acetyl coenzyme A carboxylase complex; first, biotin carboxylase catalyzes the carboxylation of the carrier protein and then the transcarboxylase transfers the carboxyl group to form malonyl-CoA.</text>
</comment>
<evidence type="ECO:0000256" key="15">
    <source>
        <dbReference type="ARBA" id="ARBA00048600"/>
    </source>
</evidence>
<dbReference type="GO" id="GO:0004075">
    <property type="term" value="F:biotin carboxylase activity"/>
    <property type="evidence" value="ECO:0007669"/>
    <property type="project" value="UniProtKB-EC"/>
</dbReference>
<dbReference type="InterPro" id="IPR011761">
    <property type="entry name" value="ATP-grasp"/>
</dbReference>
<dbReference type="GO" id="GO:0006633">
    <property type="term" value="P:fatty acid biosynthetic process"/>
    <property type="evidence" value="ECO:0007669"/>
    <property type="project" value="UniProtKB-KW"/>
</dbReference>
<organism evidence="20 21">
    <name type="scientific">Geothermobacter hydrogeniphilus</name>
    <dbReference type="NCBI Taxonomy" id="1969733"/>
    <lineage>
        <taxon>Bacteria</taxon>
        <taxon>Pseudomonadati</taxon>
        <taxon>Thermodesulfobacteriota</taxon>
        <taxon>Desulfuromonadia</taxon>
        <taxon>Desulfuromonadales</taxon>
        <taxon>Geothermobacteraceae</taxon>
        <taxon>Geothermobacter</taxon>
    </lineage>
</organism>
<dbReference type="EC" id="6.3.4.14" evidence="4 17"/>
<dbReference type="FunFam" id="3.30.1490.20:FF:000018">
    <property type="entry name" value="Biotin carboxylase"/>
    <property type="match status" value="1"/>
</dbReference>
<evidence type="ECO:0000256" key="1">
    <source>
        <dbReference type="ARBA" id="ARBA00003761"/>
    </source>
</evidence>
<keyword evidence="13 17" id="KW-0275">Fatty acid biosynthesis</keyword>
<dbReference type="InterPro" id="IPR005481">
    <property type="entry name" value="BC-like_N"/>
</dbReference>
<accession>A0A2K2H6G6</accession>
<dbReference type="Pfam" id="PF02786">
    <property type="entry name" value="CPSase_L_D2"/>
    <property type="match status" value="1"/>
</dbReference>
<dbReference type="GO" id="GO:2001295">
    <property type="term" value="P:malonyl-CoA biosynthetic process"/>
    <property type="evidence" value="ECO:0007669"/>
    <property type="project" value="UniProtKB-UniPathway"/>
</dbReference>
<evidence type="ECO:0000256" key="12">
    <source>
        <dbReference type="ARBA" id="ARBA00023098"/>
    </source>
</evidence>
<dbReference type="SUPFAM" id="SSF51246">
    <property type="entry name" value="Rudiment single hybrid motif"/>
    <property type="match status" value="1"/>
</dbReference>
<dbReference type="InterPro" id="IPR016185">
    <property type="entry name" value="PreATP-grasp_dom_sf"/>
</dbReference>
<keyword evidence="11" id="KW-0460">Magnesium</keyword>
<proteinExistence type="predicted"/>
<dbReference type="Pfam" id="PF00289">
    <property type="entry name" value="Biotin_carb_N"/>
    <property type="match status" value="1"/>
</dbReference>
<dbReference type="AlphaFoldDB" id="A0A2K2H6G6"/>
<dbReference type="InterPro" id="IPR011054">
    <property type="entry name" value="Rudment_hybrid_motif"/>
</dbReference>
<dbReference type="SMART" id="SM00878">
    <property type="entry name" value="Biotin_carb_C"/>
    <property type="match status" value="1"/>
</dbReference>
<dbReference type="PANTHER" id="PTHR48095">
    <property type="entry name" value="PYRUVATE CARBOXYLASE SUBUNIT A"/>
    <property type="match status" value="1"/>
</dbReference>
<dbReference type="GO" id="GO:0005524">
    <property type="term" value="F:ATP binding"/>
    <property type="evidence" value="ECO:0007669"/>
    <property type="project" value="UniProtKB-UniRule"/>
</dbReference>
<comment type="caution">
    <text evidence="20">The sequence shown here is derived from an EMBL/GenBank/DDBJ whole genome shotgun (WGS) entry which is preliminary data.</text>
</comment>
<dbReference type="Proteomes" id="UP000236340">
    <property type="component" value="Unassembled WGS sequence"/>
</dbReference>
<dbReference type="InterPro" id="IPR011764">
    <property type="entry name" value="Biotin_carboxylation_dom"/>
</dbReference>
<dbReference type="NCBIfam" id="TIGR00514">
    <property type="entry name" value="accC"/>
    <property type="match status" value="1"/>
</dbReference>
<dbReference type="PROSITE" id="PS00867">
    <property type="entry name" value="CPSASE_2"/>
    <property type="match status" value="1"/>
</dbReference>
<evidence type="ECO:0000313" key="21">
    <source>
        <dbReference type="Proteomes" id="UP000236340"/>
    </source>
</evidence>
<reference evidence="20 21" key="1">
    <citation type="journal article" date="2018" name="Genome Announc.">
        <title>Genome Sequence of Geothermobacter sp. HR-1 Iron Reducer from the Loihi Seamount.</title>
        <authorList>
            <person name="Smith H."/>
            <person name="Abuyen K."/>
            <person name="Tremblay J."/>
            <person name="Savalia P."/>
            <person name="Perez-Rodriguez I."/>
            <person name="Emerson D."/>
            <person name="Tully B."/>
            <person name="Amend J."/>
        </authorList>
    </citation>
    <scope>NUCLEOTIDE SEQUENCE [LARGE SCALE GENOMIC DNA]</scope>
    <source>
        <strain evidence="20 21">HR-1</strain>
    </source>
</reference>
<feature type="domain" description="Biotin carboxylation" evidence="19">
    <location>
        <begin position="1"/>
        <end position="446"/>
    </location>
</feature>
<evidence type="ECO:0000256" key="11">
    <source>
        <dbReference type="ARBA" id="ARBA00022842"/>
    </source>
</evidence>
<dbReference type="InterPro" id="IPR013815">
    <property type="entry name" value="ATP_grasp_subdomain_1"/>
</dbReference>
<feature type="domain" description="ATP-grasp" evidence="18">
    <location>
        <begin position="120"/>
        <end position="317"/>
    </location>
</feature>
<keyword evidence="8 16" id="KW-0547">Nucleotide-binding</keyword>
<dbReference type="Gene3D" id="3.30.1490.20">
    <property type="entry name" value="ATP-grasp fold, A domain"/>
    <property type="match status" value="1"/>
</dbReference>
<dbReference type="RefSeq" id="WP_103116582.1">
    <property type="nucleotide sequence ID" value="NZ_PPFX01000046.1"/>
</dbReference>
<dbReference type="PROSITE" id="PS50975">
    <property type="entry name" value="ATP_GRASP"/>
    <property type="match status" value="1"/>
</dbReference>
<evidence type="ECO:0000259" key="18">
    <source>
        <dbReference type="PROSITE" id="PS50975"/>
    </source>
</evidence>
<dbReference type="OrthoDB" id="9769961at2"/>
<keyword evidence="10 16" id="KW-0067">ATP-binding</keyword>
<dbReference type="InterPro" id="IPR051602">
    <property type="entry name" value="ACC_Biotin_Carboxylase"/>
</dbReference>
<dbReference type="PROSITE" id="PS50979">
    <property type="entry name" value="BC"/>
    <property type="match status" value="1"/>
</dbReference>
<evidence type="ECO:0000313" key="20">
    <source>
        <dbReference type="EMBL" id="PNU18914.1"/>
    </source>
</evidence>
<dbReference type="FunFam" id="3.40.50.20:FF:000010">
    <property type="entry name" value="Propionyl-CoA carboxylase subunit alpha"/>
    <property type="match status" value="1"/>
</dbReference>
<evidence type="ECO:0000256" key="7">
    <source>
        <dbReference type="ARBA" id="ARBA00022723"/>
    </source>
</evidence>
<dbReference type="PROSITE" id="PS00866">
    <property type="entry name" value="CPSASE_1"/>
    <property type="match status" value="1"/>
</dbReference>
<keyword evidence="6 17" id="KW-0436">Ligase</keyword>
<keyword evidence="12 17" id="KW-0443">Lipid metabolism</keyword>
<evidence type="ECO:0000256" key="8">
    <source>
        <dbReference type="ARBA" id="ARBA00022741"/>
    </source>
</evidence>
<evidence type="ECO:0000256" key="5">
    <source>
        <dbReference type="ARBA" id="ARBA00022516"/>
    </source>
</evidence>
<dbReference type="InterPro" id="IPR005479">
    <property type="entry name" value="CPAse_ATP-bd"/>
</dbReference>
<evidence type="ECO:0000256" key="3">
    <source>
        <dbReference type="ARBA" id="ARBA00011750"/>
    </source>
</evidence>
<evidence type="ECO:0000256" key="14">
    <source>
        <dbReference type="ARBA" id="ARBA00023267"/>
    </source>
</evidence>
<dbReference type="EMBL" id="PPFX01000046">
    <property type="protein sequence ID" value="PNU18914.1"/>
    <property type="molecule type" value="Genomic_DNA"/>
</dbReference>
<dbReference type="Pfam" id="PF02785">
    <property type="entry name" value="Biotin_carb_C"/>
    <property type="match status" value="1"/>
</dbReference>
<sequence>MFHKILIANRGEIALRIIRACKELGIKTVAVHSDVDSEALHVKLADQSVCIGRAASAESYLNIKAIISAAEVTDADAIHPGYGFLAENAEFAEICQQCGITFIGPSPDNIRLMGDKIQARQTVIEAGVPILPGTEDNVPNVEEAVRIAAEIGYPVIIKATAGGGGRGMKVVHSPAHLPNAFAAARTEAEAGFGNPDVYIEKFCERPRHVEIQIMADQHGNVIHLGERDCSIQRRHQKLIEESPCPVLTPAIRKKMGECAVAAAERCGYSSVGTVEFLLDKNLDFFFMEMNTRVQVEHPVTEMVTGIDIIKEQIRIAAGEKLRFRQKDIKITGHAIECRVNAEDPVKFTPFPGKIQGYHTPGGMGVRVDSAAYDQYTVLPHYDSMIAKLIVHAETREEALKKMSSALDEYIIEGIKTTIPFHQKMMRNKEFVDGIDVDTGFLERIVL</sequence>
<keyword evidence="14 17" id="KW-0092">Biotin</keyword>
<evidence type="ECO:0000256" key="2">
    <source>
        <dbReference type="ARBA" id="ARBA00004956"/>
    </source>
</evidence>
<keyword evidence="7" id="KW-0479">Metal-binding</keyword>
<comment type="pathway">
    <text evidence="2 17">Lipid metabolism; malonyl-CoA biosynthesis; malonyl-CoA from acetyl-CoA: step 1/1.</text>
</comment>
<protein>
    <recommendedName>
        <fullName evidence="4 17">Biotin carboxylase</fullName>
        <ecNumber evidence="4 17">6.3.4.14</ecNumber>
    </recommendedName>
    <alternativeName>
        <fullName evidence="17">Acetyl-coenzyme A carboxylase biotin carboxylase subunit A</fullName>
    </alternativeName>
</protein>
<gene>
    <name evidence="20" type="primary">accC</name>
    <name evidence="20" type="ORF">C2E25_15235</name>
</gene>
<dbReference type="InterPro" id="IPR005482">
    <property type="entry name" value="Biotin_COase_C"/>
</dbReference>
<evidence type="ECO:0000256" key="9">
    <source>
        <dbReference type="ARBA" id="ARBA00022832"/>
    </source>
</evidence>
<dbReference type="UniPathway" id="UPA00655">
    <property type="reaction ID" value="UER00711"/>
</dbReference>
<dbReference type="PANTHER" id="PTHR48095:SF2">
    <property type="entry name" value="BIOTIN CARBOXYLASE, CHLOROPLASTIC"/>
    <property type="match status" value="1"/>
</dbReference>
<dbReference type="NCBIfam" id="NF006367">
    <property type="entry name" value="PRK08591.1"/>
    <property type="match status" value="1"/>
</dbReference>
<evidence type="ECO:0000256" key="17">
    <source>
        <dbReference type="RuleBase" id="RU365063"/>
    </source>
</evidence>
<dbReference type="SUPFAM" id="SSF52440">
    <property type="entry name" value="PreATP-grasp domain"/>
    <property type="match status" value="1"/>
</dbReference>